<comment type="caution">
    <text evidence="1">The sequence shown here is derived from an EMBL/GenBank/DDBJ whole genome shotgun (WGS) entry which is preliminary data.</text>
</comment>
<dbReference type="EMBL" id="BRZM01001814">
    <property type="protein sequence ID" value="GLD73793.1"/>
    <property type="molecule type" value="Genomic_DNA"/>
</dbReference>
<dbReference type="Proteomes" id="UP001279410">
    <property type="component" value="Unassembled WGS sequence"/>
</dbReference>
<gene>
    <name evidence="1" type="ORF">AKAME5_002511800</name>
</gene>
<protein>
    <submittedName>
        <fullName evidence="1">Importin-4</fullName>
    </submittedName>
</protein>
<evidence type="ECO:0000313" key="2">
    <source>
        <dbReference type="Proteomes" id="UP001279410"/>
    </source>
</evidence>
<keyword evidence="2" id="KW-1185">Reference proteome</keyword>
<sequence>MVNKTRTLACLLQLLVEIHQNGNPHDERVAVTPGDSPAVKALLHRLPHQLKADTLSVLAFVPLSKDVFSPLAAECVQLSLNLTDTIDDPDLRRCAHLEEDKTFCPAGWRDEVSHRDVHEGQHLEPLASFIRAQLVAGGESQGQPRGTWRERAVFSCLAMLYSPDLIVKLMKPIVAASSHVLGNKDVDKETQDTVTKLIKDFAQHHSADFQSAVISLAGEQQAKLSTAISAS</sequence>
<name>A0AAD3NJU9_LATJO</name>
<accession>A0AAD3NJU9</accession>
<dbReference type="AlphaFoldDB" id="A0AAD3NJU9"/>
<organism evidence="1 2">
    <name type="scientific">Lates japonicus</name>
    <name type="common">Japanese lates</name>
    <dbReference type="NCBI Taxonomy" id="270547"/>
    <lineage>
        <taxon>Eukaryota</taxon>
        <taxon>Metazoa</taxon>
        <taxon>Chordata</taxon>
        <taxon>Craniata</taxon>
        <taxon>Vertebrata</taxon>
        <taxon>Euteleostomi</taxon>
        <taxon>Actinopterygii</taxon>
        <taxon>Neopterygii</taxon>
        <taxon>Teleostei</taxon>
        <taxon>Neoteleostei</taxon>
        <taxon>Acanthomorphata</taxon>
        <taxon>Carangaria</taxon>
        <taxon>Carangaria incertae sedis</taxon>
        <taxon>Centropomidae</taxon>
        <taxon>Lates</taxon>
    </lineage>
</organism>
<reference evidence="1" key="1">
    <citation type="submission" date="2022-08" db="EMBL/GenBank/DDBJ databases">
        <title>Genome sequencing of akame (Lates japonicus).</title>
        <authorList>
            <person name="Hashiguchi Y."/>
            <person name="Takahashi H."/>
        </authorList>
    </citation>
    <scope>NUCLEOTIDE SEQUENCE</scope>
    <source>
        <strain evidence="1">Kochi</strain>
    </source>
</reference>
<proteinExistence type="predicted"/>
<evidence type="ECO:0000313" key="1">
    <source>
        <dbReference type="EMBL" id="GLD73793.1"/>
    </source>
</evidence>